<evidence type="ECO:0000313" key="2">
    <source>
        <dbReference type="EMBL" id="MDQ6410285.1"/>
    </source>
</evidence>
<dbReference type="RefSeq" id="WP_266259542.1">
    <property type="nucleotide sequence ID" value="NZ_JAMXWF010000021.1"/>
</dbReference>
<comment type="caution">
    <text evidence="2">The sequence shown here is derived from an EMBL/GenBank/DDBJ whole genome shotgun (WGS) entry which is preliminary data.</text>
</comment>
<dbReference type="Proteomes" id="UP001209412">
    <property type="component" value="Unassembled WGS sequence"/>
</dbReference>
<protein>
    <submittedName>
        <fullName evidence="2">Uncharacterized protein</fullName>
    </submittedName>
</protein>
<sequence>MLLIVGNRIDTAVGASGYLCLCREDGVELRKLVWREMTLPEQLFALRVSVGEFLPDELLLPIPVSPDEQAIYREACRLASHLRATRGYGITITLHERVTPALPPAGTVLSHLDIASVWAEKAADLKGKPEAEVADALAIRRGNESGYEYAELFYLPMLGAKFGDRPDEVQYHPHPTSQ</sequence>
<dbReference type="EMBL" id="JAMXWF010000021">
    <property type="protein sequence ID" value="MDQ6410285.1"/>
    <property type="molecule type" value="Genomic_DNA"/>
</dbReference>
<reference evidence="2" key="1">
    <citation type="submission" date="2022-06" db="EMBL/GenBank/DDBJ databases">
        <title>PHB producers.</title>
        <authorList>
            <person name="Besaury L."/>
        </authorList>
    </citation>
    <scope>NUCLEOTIDE SEQUENCE</scope>
    <source>
        <strain evidence="2 3">SEWS6</strain>
    </source>
</reference>
<evidence type="ECO:0000313" key="3">
    <source>
        <dbReference type="Proteomes" id="UP001209412"/>
    </source>
</evidence>
<proteinExistence type="predicted"/>
<dbReference type="EMBL" id="JAPKHW010000021">
    <property type="protein sequence ID" value="MCX4148467.1"/>
    <property type="molecule type" value="Genomic_DNA"/>
</dbReference>
<gene>
    <name evidence="2" type="ORF">NIE36_24170</name>
    <name evidence="1" type="ORF">OSB80_24250</name>
</gene>
<dbReference type="Proteomes" id="UP001242288">
    <property type="component" value="Unassembled WGS sequence"/>
</dbReference>
<dbReference type="AlphaFoldDB" id="A0AAP5EWT5"/>
<organism evidence="2 4">
    <name type="scientific">Paraburkholderia madseniana</name>
    <dbReference type="NCBI Taxonomy" id="2599607"/>
    <lineage>
        <taxon>Bacteria</taxon>
        <taxon>Pseudomonadati</taxon>
        <taxon>Pseudomonadota</taxon>
        <taxon>Betaproteobacteria</taxon>
        <taxon>Burkholderiales</taxon>
        <taxon>Burkholderiaceae</taxon>
        <taxon>Paraburkholderia</taxon>
    </lineage>
</organism>
<accession>A0AAP5EWT5</accession>
<keyword evidence="3" id="KW-1185">Reference proteome</keyword>
<evidence type="ECO:0000313" key="4">
    <source>
        <dbReference type="Proteomes" id="UP001242288"/>
    </source>
</evidence>
<evidence type="ECO:0000313" key="1">
    <source>
        <dbReference type="EMBL" id="MCX4148467.1"/>
    </source>
</evidence>
<name>A0AAP5EWT5_9BURK</name>